<proteinExistence type="predicted"/>
<name>A0ABR5J0N1_9ACTN</name>
<dbReference type="InterPro" id="IPR023375">
    <property type="entry name" value="ADC_dom_sf"/>
</dbReference>
<dbReference type="EMBL" id="LGUT01002508">
    <property type="protein sequence ID" value="KOG86973.1"/>
    <property type="molecule type" value="Genomic_DNA"/>
</dbReference>
<keyword evidence="2" id="KW-1185">Reference proteome</keyword>
<gene>
    <name evidence="1" type="ORF">ADK38_28035</name>
</gene>
<sequence>MAHHRWLPSIDGTGLALDELVESGAASFEAGPAWAADADLELFDSPTEELASLTVEEPIGAYYRQVGVVWDGGTLLERGGGE</sequence>
<reference evidence="1 2" key="1">
    <citation type="submission" date="2015-07" db="EMBL/GenBank/DDBJ databases">
        <authorList>
            <person name="Ju K.-S."/>
            <person name="Doroghazi J.R."/>
            <person name="Metcalf W.W."/>
        </authorList>
    </citation>
    <scope>NUCLEOTIDE SEQUENCE [LARGE SCALE GENOMIC DNA]</scope>
    <source>
        <strain evidence="1 2">NRRL B-3589</strain>
    </source>
</reference>
<dbReference type="Gene3D" id="2.40.400.10">
    <property type="entry name" value="Acetoacetate decarboxylase-like"/>
    <property type="match status" value="1"/>
</dbReference>
<dbReference type="Pfam" id="PF06314">
    <property type="entry name" value="ADC"/>
    <property type="match status" value="1"/>
</dbReference>
<dbReference type="Proteomes" id="UP000037020">
    <property type="component" value="Unassembled WGS sequence"/>
</dbReference>
<accession>A0ABR5J0N1</accession>
<evidence type="ECO:0000313" key="2">
    <source>
        <dbReference type="Proteomes" id="UP000037020"/>
    </source>
</evidence>
<comment type="caution">
    <text evidence="1">The sequence shown here is derived from an EMBL/GenBank/DDBJ whole genome shotgun (WGS) entry which is preliminary data.</text>
</comment>
<dbReference type="InterPro" id="IPR010451">
    <property type="entry name" value="Acetoacetate_decarboxylase"/>
</dbReference>
<protein>
    <submittedName>
        <fullName evidence="1">Uncharacterized protein</fullName>
    </submittedName>
</protein>
<organism evidence="1 2">
    <name type="scientific">Streptomyces varsoviensis</name>
    <dbReference type="NCBI Taxonomy" id="67373"/>
    <lineage>
        <taxon>Bacteria</taxon>
        <taxon>Bacillati</taxon>
        <taxon>Actinomycetota</taxon>
        <taxon>Actinomycetes</taxon>
        <taxon>Kitasatosporales</taxon>
        <taxon>Streptomycetaceae</taxon>
        <taxon>Streptomyces</taxon>
    </lineage>
</organism>
<dbReference type="SUPFAM" id="SSF160104">
    <property type="entry name" value="Acetoacetate decarboxylase-like"/>
    <property type="match status" value="1"/>
</dbReference>
<evidence type="ECO:0000313" key="1">
    <source>
        <dbReference type="EMBL" id="KOG86973.1"/>
    </source>
</evidence>